<dbReference type="SMART" id="SM00242">
    <property type="entry name" value="MYSc"/>
    <property type="match status" value="1"/>
</dbReference>
<gene>
    <name evidence="8" type="ORF">NTEN_LOCUS6774</name>
</gene>
<dbReference type="GO" id="GO:0005737">
    <property type="term" value="C:cytoplasm"/>
    <property type="evidence" value="ECO:0007669"/>
    <property type="project" value="TreeGrafter"/>
</dbReference>
<keyword evidence="5 6" id="KW-0009">Actin-binding</keyword>
<dbReference type="PANTHER" id="PTHR13140:SF713">
    <property type="entry name" value="UNCONVENTIONAL MYOSIN ID"/>
    <property type="match status" value="1"/>
</dbReference>
<feature type="region of interest" description="Actin-binding" evidence="6">
    <location>
        <begin position="263"/>
        <end position="285"/>
    </location>
</feature>
<dbReference type="EMBL" id="CADCXU010010254">
    <property type="protein sequence ID" value="CAB0000987.1"/>
    <property type="molecule type" value="Genomic_DNA"/>
</dbReference>
<dbReference type="GO" id="GO:0000146">
    <property type="term" value="F:microfilament motor activity"/>
    <property type="evidence" value="ECO:0007669"/>
    <property type="project" value="TreeGrafter"/>
</dbReference>
<keyword evidence="1" id="KW-0547">Nucleotide-binding</keyword>
<evidence type="ECO:0000256" key="3">
    <source>
        <dbReference type="ARBA" id="ARBA00023123"/>
    </source>
</evidence>
<dbReference type="Gene3D" id="1.10.10.820">
    <property type="match status" value="1"/>
</dbReference>
<dbReference type="Proteomes" id="UP000479000">
    <property type="component" value="Unassembled WGS sequence"/>
</dbReference>
<dbReference type="Gene3D" id="1.20.58.530">
    <property type="match status" value="1"/>
</dbReference>
<proteinExistence type="inferred from homology"/>
<dbReference type="GO" id="GO:0030048">
    <property type="term" value="P:actin filament-based movement"/>
    <property type="evidence" value="ECO:0007669"/>
    <property type="project" value="TreeGrafter"/>
</dbReference>
<keyword evidence="9" id="KW-1185">Reference proteome</keyword>
<evidence type="ECO:0000256" key="1">
    <source>
        <dbReference type="ARBA" id="ARBA00022741"/>
    </source>
</evidence>
<dbReference type="GO" id="GO:0016459">
    <property type="term" value="C:myosin complex"/>
    <property type="evidence" value="ECO:0007669"/>
    <property type="project" value="UniProtKB-KW"/>
</dbReference>
<dbReference type="PANTHER" id="PTHR13140">
    <property type="entry name" value="MYOSIN"/>
    <property type="match status" value="1"/>
</dbReference>
<dbReference type="GO" id="GO:0007015">
    <property type="term" value="P:actin filament organization"/>
    <property type="evidence" value="ECO:0007669"/>
    <property type="project" value="TreeGrafter"/>
</dbReference>
<evidence type="ECO:0000313" key="8">
    <source>
        <dbReference type="EMBL" id="CAB0000987.1"/>
    </source>
</evidence>
<evidence type="ECO:0000256" key="4">
    <source>
        <dbReference type="ARBA" id="ARBA00023175"/>
    </source>
</evidence>
<dbReference type="OrthoDB" id="6673195at2759"/>
<evidence type="ECO:0000256" key="5">
    <source>
        <dbReference type="ARBA" id="ARBA00023203"/>
    </source>
</evidence>
<dbReference type="AlphaFoldDB" id="A0A6H5GCD8"/>
<comment type="caution">
    <text evidence="6">Lacks conserved residue(s) required for the propagation of feature annotation.</text>
</comment>
<evidence type="ECO:0000256" key="6">
    <source>
        <dbReference type="PROSITE-ProRule" id="PRU00782"/>
    </source>
</evidence>
<dbReference type="PROSITE" id="PS51456">
    <property type="entry name" value="MYOSIN_MOTOR"/>
    <property type="match status" value="1"/>
</dbReference>
<dbReference type="GO" id="GO:0005524">
    <property type="term" value="F:ATP binding"/>
    <property type="evidence" value="ECO:0007669"/>
    <property type="project" value="UniProtKB-KW"/>
</dbReference>
<evidence type="ECO:0000313" key="9">
    <source>
        <dbReference type="Proteomes" id="UP000479000"/>
    </source>
</evidence>
<keyword evidence="2" id="KW-0067">ATP-binding</keyword>
<sequence>MLTGPRRSLSVSSTSVAASPFNRPATLPELLQSDRTPFMVFMPELSMVDHPLVCRSHTVLPVLTLRLFLLHHQGRLCALKFVRVFGREMFENVPHIYAIADKSHRAMRQKASRLPEYKILELTGDPKSYFYTSQGSKAQTTDTDRTNHRATIAACKTLGFTAAEIDTLWRVVAAVLHLGNVKFQIDPGSDDIKVSGDSVNKVCKLLQVTEADFRRALTERVIAARGEVMMKMHTAVEAENGRDALAKTTKRPLTAGTLFKNSMIALVKTLASKEPFYVRCIKPNEHKTPTGINDELVEHQVRYLGLLENVRVRRAGFAHRHRYDLFLRRGARMMRDWGKSLRWPAPPPSARPVEPVLRRMYDRWRAYMVLKPYPRSDWQQLRMKITGLSVSPGRDQLVVIHTNKGNDLVVTLRTEEDRVGELVGALCARYQQ</sequence>
<organism evidence="8 9">
    <name type="scientific">Nesidiocoris tenuis</name>
    <dbReference type="NCBI Taxonomy" id="355587"/>
    <lineage>
        <taxon>Eukaryota</taxon>
        <taxon>Metazoa</taxon>
        <taxon>Ecdysozoa</taxon>
        <taxon>Arthropoda</taxon>
        <taxon>Hexapoda</taxon>
        <taxon>Insecta</taxon>
        <taxon>Pterygota</taxon>
        <taxon>Neoptera</taxon>
        <taxon>Paraneoptera</taxon>
        <taxon>Hemiptera</taxon>
        <taxon>Heteroptera</taxon>
        <taxon>Panheteroptera</taxon>
        <taxon>Cimicomorpha</taxon>
        <taxon>Miridae</taxon>
        <taxon>Dicyphina</taxon>
        <taxon>Nesidiocoris</taxon>
    </lineage>
</organism>
<dbReference type="Gene3D" id="1.20.120.720">
    <property type="entry name" value="Myosin VI head, motor domain, U50 subdomain"/>
    <property type="match status" value="1"/>
</dbReference>
<comment type="similarity">
    <text evidence="6">Belongs to the TRAFAC class myosin-kinesin ATPase superfamily. Myosin family.</text>
</comment>
<dbReference type="InterPro" id="IPR001609">
    <property type="entry name" value="Myosin_head_motor_dom-like"/>
</dbReference>
<dbReference type="GO" id="GO:0005902">
    <property type="term" value="C:microvillus"/>
    <property type="evidence" value="ECO:0007669"/>
    <property type="project" value="TreeGrafter"/>
</dbReference>
<feature type="domain" description="Myosin motor" evidence="7">
    <location>
        <begin position="247"/>
        <end position="329"/>
    </location>
</feature>
<reference evidence="8 9" key="1">
    <citation type="submission" date="2020-02" db="EMBL/GenBank/DDBJ databases">
        <authorList>
            <person name="Ferguson B K."/>
        </authorList>
    </citation>
    <scope>NUCLEOTIDE SEQUENCE [LARGE SCALE GENOMIC DNA]</scope>
</reference>
<dbReference type="Gene3D" id="3.40.850.10">
    <property type="entry name" value="Kinesin motor domain"/>
    <property type="match status" value="1"/>
</dbReference>
<accession>A0A6H5GCD8</accession>
<protein>
    <recommendedName>
        <fullName evidence="7">Myosin motor domain-containing protein</fullName>
    </recommendedName>
</protein>
<keyword evidence="4" id="KW-0505">Motor protein</keyword>
<dbReference type="GO" id="GO:0051015">
    <property type="term" value="F:actin filament binding"/>
    <property type="evidence" value="ECO:0007669"/>
    <property type="project" value="TreeGrafter"/>
</dbReference>
<dbReference type="SUPFAM" id="SSF52540">
    <property type="entry name" value="P-loop containing nucleoside triphosphate hydrolases"/>
    <property type="match status" value="1"/>
</dbReference>
<evidence type="ECO:0000256" key="2">
    <source>
        <dbReference type="ARBA" id="ARBA00022840"/>
    </source>
</evidence>
<dbReference type="Pfam" id="PF00063">
    <property type="entry name" value="Myosin_head"/>
    <property type="match status" value="1"/>
</dbReference>
<dbReference type="InterPro" id="IPR027417">
    <property type="entry name" value="P-loop_NTPase"/>
</dbReference>
<evidence type="ECO:0000259" key="7">
    <source>
        <dbReference type="PROSITE" id="PS51456"/>
    </source>
</evidence>
<keyword evidence="3 6" id="KW-0518">Myosin</keyword>
<dbReference type="GO" id="GO:0006897">
    <property type="term" value="P:endocytosis"/>
    <property type="evidence" value="ECO:0007669"/>
    <property type="project" value="TreeGrafter"/>
</dbReference>
<dbReference type="GO" id="GO:0005886">
    <property type="term" value="C:plasma membrane"/>
    <property type="evidence" value="ECO:0007669"/>
    <property type="project" value="TreeGrafter"/>
</dbReference>
<name>A0A6H5GCD8_9HEMI</name>
<dbReference type="InterPro" id="IPR036961">
    <property type="entry name" value="Kinesin_motor_dom_sf"/>
</dbReference>